<evidence type="ECO:0008006" key="3">
    <source>
        <dbReference type="Google" id="ProtNLM"/>
    </source>
</evidence>
<feature type="transmembrane region" description="Helical" evidence="1">
    <location>
        <begin position="12"/>
        <end position="34"/>
    </location>
</feature>
<gene>
    <name evidence="2" type="ORF">METZ01_LOCUS487376</name>
</gene>
<organism evidence="2">
    <name type="scientific">marine metagenome</name>
    <dbReference type="NCBI Taxonomy" id="408172"/>
    <lineage>
        <taxon>unclassified sequences</taxon>
        <taxon>metagenomes</taxon>
        <taxon>ecological metagenomes</taxon>
    </lineage>
</organism>
<protein>
    <recommendedName>
        <fullName evidence="3">ABC transmembrane type-1 domain-containing protein</fullName>
    </recommendedName>
</protein>
<evidence type="ECO:0000256" key="1">
    <source>
        <dbReference type="SAM" id="Phobius"/>
    </source>
</evidence>
<name>A0A383CQP7_9ZZZZ</name>
<sequence length="79" mass="9040">MNLITYLFAKPTLRTLLVLILLIVTVITAAATGFDLFYRLSYAFVSILIIGYLWSWLMLIAVRVQIIDRLNQTQVGESF</sequence>
<dbReference type="EMBL" id="UINC01210866">
    <property type="protein sequence ID" value="SVE34522.1"/>
    <property type="molecule type" value="Genomic_DNA"/>
</dbReference>
<keyword evidence="1" id="KW-0812">Transmembrane</keyword>
<feature type="non-terminal residue" evidence="2">
    <location>
        <position position="79"/>
    </location>
</feature>
<keyword evidence="1" id="KW-1133">Transmembrane helix</keyword>
<evidence type="ECO:0000313" key="2">
    <source>
        <dbReference type="EMBL" id="SVE34522.1"/>
    </source>
</evidence>
<proteinExistence type="predicted"/>
<dbReference type="AlphaFoldDB" id="A0A383CQP7"/>
<feature type="transmembrane region" description="Helical" evidence="1">
    <location>
        <begin position="40"/>
        <end position="62"/>
    </location>
</feature>
<reference evidence="2" key="1">
    <citation type="submission" date="2018-05" db="EMBL/GenBank/DDBJ databases">
        <authorList>
            <person name="Lanie J.A."/>
            <person name="Ng W.-L."/>
            <person name="Kazmierczak K.M."/>
            <person name="Andrzejewski T.M."/>
            <person name="Davidsen T.M."/>
            <person name="Wayne K.J."/>
            <person name="Tettelin H."/>
            <person name="Glass J.I."/>
            <person name="Rusch D."/>
            <person name="Podicherti R."/>
            <person name="Tsui H.-C.T."/>
            <person name="Winkler M.E."/>
        </authorList>
    </citation>
    <scope>NUCLEOTIDE SEQUENCE</scope>
</reference>
<keyword evidence="1" id="KW-0472">Membrane</keyword>
<accession>A0A383CQP7</accession>